<feature type="signal peptide" evidence="1">
    <location>
        <begin position="1"/>
        <end position="32"/>
    </location>
</feature>
<name>A0A542E1R3_9MICO</name>
<proteinExistence type="predicted"/>
<reference evidence="2 3" key="1">
    <citation type="submission" date="2019-06" db="EMBL/GenBank/DDBJ databases">
        <title>Sequencing the genomes of 1000 actinobacteria strains.</title>
        <authorList>
            <person name="Klenk H.-P."/>
        </authorList>
    </citation>
    <scope>NUCLEOTIDE SEQUENCE [LARGE SCALE GENOMIC DNA]</scope>
    <source>
        <strain evidence="2 3">DSM 18607</strain>
    </source>
</reference>
<dbReference type="Proteomes" id="UP000317893">
    <property type="component" value="Unassembled WGS sequence"/>
</dbReference>
<dbReference type="AlphaFoldDB" id="A0A542E1R3"/>
<organism evidence="2 3">
    <name type="scientific">Lapillicoccus jejuensis</name>
    <dbReference type="NCBI Taxonomy" id="402171"/>
    <lineage>
        <taxon>Bacteria</taxon>
        <taxon>Bacillati</taxon>
        <taxon>Actinomycetota</taxon>
        <taxon>Actinomycetes</taxon>
        <taxon>Micrococcales</taxon>
        <taxon>Intrasporangiaceae</taxon>
        <taxon>Lapillicoccus</taxon>
    </lineage>
</organism>
<evidence type="ECO:0000313" key="2">
    <source>
        <dbReference type="EMBL" id="TQJ09281.1"/>
    </source>
</evidence>
<gene>
    <name evidence="2" type="ORF">FB458_2391</name>
</gene>
<evidence type="ECO:0000256" key="1">
    <source>
        <dbReference type="SAM" id="SignalP"/>
    </source>
</evidence>
<accession>A0A542E1R3</accession>
<feature type="chain" id="PRO_5021864908" evidence="1">
    <location>
        <begin position="33"/>
        <end position="374"/>
    </location>
</feature>
<evidence type="ECO:0000313" key="3">
    <source>
        <dbReference type="Proteomes" id="UP000317893"/>
    </source>
</evidence>
<dbReference type="RefSeq" id="WP_141848678.1">
    <property type="nucleotide sequence ID" value="NZ_BAAAPR010000014.1"/>
</dbReference>
<dbReference type="SUPFAM" id="SSF89372">
    <property type="entry name" value="Fucose-specific lectin"/>
    <property type="match status" value="1"/>
</dbReference>
<dbReference type="OrthoDB" id="5011281at2"/>
<comment type="caution">
    <text evidence="2">The sequence shown here is derived from an EMBL/GenBank/DDBJ whole genome shotgun (WGS) entry which is preliminary data.</text>
</comment>
<keyword evidence="3" id="KW-1185">Reference proteome</keyword>
<sequence>MLNRTTPVRSTVLLALAGSLALGLTAVGAASAAPAESTPPKPANAAAVPKAAVTASTTYEVAALSGQESALYTFGTSAWRGQYNWQTGAAANTSPAVATVPGGYELAVHVNYQDDLWTLGAAGNKDWHVKVAPGTSPAIAALAGGGYEVAYQTSGGALAVVGTRGTKTYPLGMMPGTNPSIVALPQGGTEIAFQSNAGTLWTVGDAGGRNWGFGMCRTSSPSITTQGKASYTVAADITYTDCKDVLYSPHPSNSVWTVGPGGVKDWKVGILQGTSPSITRLEGGGVELALATNFTGTPPNADLWTIGAAGYKDWNIGVGKSSPAITAQPGGGYAVAIYPGYTNAVWVLNQQGLVATYFATRPAVATTSSPAITR</sequence>
<keyword evidence="1" id="KW-0732">Signal</keyword>
<protein>
    <submittedName>
        <fullName evidence="2">Uncharacterized protein</fullName>
    </submittedName>
</protein>
<dbReference type="EMBL" id="VFMN01000001">
    <property type="protein sequence ID" value="TQJ09281.1"/>
    <property type="molecule type" value="Genomic_DNA"/>
</dbReference>